<gene>
    <name evidence="13" type="ORF">HXX76_003861</name>
</gene>
<dbReference type="PANTHER" id="PTHR12468:SF2">
    <property type="entry name" value="GPI MANNOSYLTRANSFERASE 2"/>
    <property type="match status" value="1"/>
</dbReference>
<evidence type="ECO:0000256" key="1">
    <source>
        <dbReference type="ARBA" id="ARBA00004477"/>
    </source>
</evidence>
<feature type="transmembrane region" description="Helical" evidence="11">
    <location>
        <begin position="559"/>
        <end position="579"/>
    </location>
</feature>
<evidence type="ECO:0000256" key="7">
    <source>
        <dbReference type="ARBA" id="ARBA00022692"/>
    </source>
</evidence>
<evidence type="ECO:0000256" key="2">
    <source>
        <dbReference type="ARBA" id="ARBA00004687"/>
    </source>
</evidence>
<dbReference type="EMBL" id="JAEHOC010000006">
    <property type="protein sequence ID" value="KAG2441008.1"/>
    <property type="molecule type" value="Genomic_DNA"/>
</dbReference>
<evidence type="ECO:0000256" key="12">
    <source>
        <dbReference type="SAM" id="MobiDB-lite"/>
    </source>
</evidence>
<evidence type="ECO:0000256" key="11">
    <source>
        <dbReference type="RuleBase" id="RU363112"/>
    </source>
</evidence>
<evidence type="ECO:0000256" key="9">
    <source>
        <dbReference type="ARBA" id="ARBA00022989"/>
    </source>
</evidence>
<dbReference type="InterPro" id="IPR007315">
    <property type="entry name" value="PIG-V/Gpi18"/>
</dbReference>
<dbReference type="GO" id="GO:0031501">
    <property type="term" value="C:mannosyltransferase complex"/>
    <property type="evidence" value="ECO:0007669"/>
    <property type="project" value="TreeGrafter"/>
</dbReference>
<feature type="region of interest" description="Disordered" evidence="12">
    <location>
        <begin position="221"/>
        <end position="250"/>
    </location>
</feature>
<feature type="transmembrane region" description="Helical" evidence="11">
    <location>
        <begin position="173"/>
        <end position="191"/>
    </location>
</feature>
<feature type="compositionally biased region" description="Gly residues" evidence="12">
    <location>
        <begin position="517"/>
        <end position="526"/>
    </location>
</feature>
<name>A0A835T995_CHLIN</name>
<feature type="region of interest" description="Disordered" evidence="12">
    <location>
        <begin position="345"/>
        <end position="380"/>
    </location>
</feature>
<feature type="transmembrane region" description="Helical" evidence="11">
    <location>
        <begin position="308"/>
        <end position="333"/>
    </location>
</feature>
<keyword evidence="14" id="KW-1185">Reference proteome</keyword>
<feature type="compositionally biased region" description="Low complexity" evidence="12">
    <location>
        <begin position="345"/>
        <end position="370"/>
    </location>
</feature>
<evidence type="ECO:0000313" key="13">
    <source>
        <dbReference type="EMBL" id="KAG2441008.1"/>
    </source>
</evidence>
<dbReference type="AlphaFoldDB" id="A0A835T995"/>
<dbReference type="GO" id="GO:0006506">
    <property type="term" value="P:GPI anchor biosynthetic process"/>
    <property type="evidence" value="ECO:0007669"/>
    <property type="project" value="UniProtKB-UniPathway"/>
</dbReference>
<keyword evidence="4 11" id="KW-0337">GPI-anchor biosynthesis</keyword>
<dbReference type="GO" id="GO:0000009">
    <property type="term" value="F:alpha-1,6-mannosyltransferase activity"/>
    <property type="evidence" value="ECO:0007669"/>
    <property type="project" value="InterPro"/>
</dbReference>
<dbReference type="OrthoDB" id="10252502at2759"/>
<comment type="pathway">
    <text evidence="2 11">Glycolipid biosynthesis; glycosylphosphatidylinositol-anchor biosynthesis.</text>
</comment>
<feature type="transmembrane region" description="Helical" evidence="11">
    <location>
        <begin position="140"/>
        <end position="161"/>
    </location>
</feature>
<keyword evidence="8 11" id="KW-0256">Endoplasmic reticulum</keyword>
<evidence type="ECO:0000256" key="8">
    <source>
        <dbReference type="ARBA" id="ARBA00022824"/>
    </source>
</evidence>
<feature type="transmembrane region" description="Helical" evidence="11">
    <location>
        <begin position="663"/>
        <end position="682"/>
    </location>
</feature>
<feature type="compositionally biased region" description="Low complexity" evidence="12">
    <location>
        <begin position="222"/>
        <end position="234"/>
    </location>
</feature>
<evidence type="ECO:0000313" key="14">
    <source>
        <dbReference type="Proteomes" id="UP000650467"/>
    </source>
</evidence>
<proteinExistence type="inferred from homology"/>
<keyword evidence="10 11" id="KW-0472">Membrane</keyword>
<feature type="compositionally biased region" description="Gly residues" evidence="12">
    <location>
        <begin position="371"/>
        <end position="380"/>
    </location>
</feature>
<comment type="function">
    <text evidence="11">Mannosyltransferase involved in glycosylphosphatidylinositol-anchor biosynthesis.</text>
</comment>
<feature type="compositionally biased region" description="Gly residues" evidence="12">
    <location>
        <begin position="235"/>
        <end position="250"/>
    </location>
</feature>
<comment type="similarity">
    <text evidence="3 11">Belongs to the PIGV family.</text>
</comment>
<protein>
    <recommendedName>
        <fullName evidence="11">GPI mannosyltransferase 2</fullName>
        <ecNumber evidence="11">2.4.1.-</ecNumber>
    </recommendedName>
</protein>
<evidence type="ECO:0000256" key="4">
    <source>
        <dbReference type="ARBA" id="ARBA00022502"/>
    </source>
</evidence>
<dbReference type="GO" id="GO:0004376">
    <property type="term" value="F:GPI mannosyltransferase activity"/>
    <property type="evidence" value="ECO:0007669"/>
    <property type="project" value="InterPro"/>
</dbReference>
<feature type="transmembrane region" description="Helical" evidence="11">
    <location>
        <begin position="197"/>
        <end position="214"/>
    </location>
</feature>
<keyword evidence="5 11" id="KW-0328">Glycosyltransferase</keyword>
<dbReference type="Proteomes" id="UP000650467">
    <property type="component" value="Unassembled WGS sequence"/>
</dbReference>
<dbReference type="EC" id="2.4.1.-" evidence="11"/>
<keyword evidence="9 11" id="KW-1133">Transmembrane helix</keyword>
<comment type="subcellular location">
    <subcellularLocation>
        <location evidence="1 11">Endoplasmic reticulum membrane</location>
        <topology evidence="1 11">Multi-pass membrane protein</topology>
    </subcellularLocation>
</comment>
<dbReference type="UniPathway" id="UPA00196"/>
<keyword evidence="6 11" id="KW-0808">Transferase</keyword>
<evidence type="ECO:0000256" key="5">
    <source>
        <dbReference type="ARBA" id="ARBA00022676"/>
    </source>
</evidence>
<dbReference type="GO" id="GO:0005789">
    <property type="term" value="C:endoplasmic reticulum membrane"/>
    <property type="evidence" value="ECO:0007669"/>
    <property type="project" value="UniProtKB-SubCell"/>
</dbReference>
<accession>A0A835T995</accession>
<comment type="caution">
    <text evidence="13">The sequence shown here is derived from an EMBL/GenBank/DDBJ whole genome shotgun (WGS) entry which is preliminary data.</text>
</comment>
<reference evidence="13" key="1">
    <citation type="journal article" date="2020" name="bioRxiv">
        <title>Comparative genomics of Chlamydomonas.</title>
        <authorList>
            <person name="Craig R.J."/>
            <person name="Hasan A.R."/>
            <person name="Ness R.W."/>
            <person name="Keightley P.D."/>
        </authorList>
    </citation>
    <scope>NUCLEOTIDE SEQUENCE</scope>
    <source>
        <strain evidence="13">SAG 7.73</strain>
    </source>
</reference>
<dbReference type="Pfam" id="PF04188">
    <property type="entry name" value="Mannosyl_trans2"/>
    <property type="match status" value="1"/>
</dbReference>
<feature type="region of interest" description="Disordered" evidence="12">
    <location>
        <begin position="494"/>
        <end position="548"/>
    </location>
</feature>
<sequence>MLQLTRPELRLALLAAAVRLALLLGATGGDLLLPDYDTSKTLAAELARSTQPPALQRSYAASTLRGPQPGTSQPQAGAVAADRALLPTPDATAAPWPLRGWLVWDAVFFANIASRGYIYEQYYAFFPLMPALLSHAPPELFALLAVSLNAAASVVGVVLLYRLGVSLTRNEELAATACLFFILSPAAIFHAAPYTEAAFIAATLAVLCCLHCGGRGGGGGSSSSSSSSTGAEGADNGGGDSGGGRQGGPGSGGPAFSLVRLLAATAAVAVSCGLRSNGIVNAGYVGHYSLQHAVAVWPKSKARALRTALLGVVAAAVSIAPLVLFQAAAYATFCRRDVDGAGPAAPAAPAGADDLDESSSGISSSSSSSTGGTGGGRGGTGPYDWPRPWCSSRLPYVYGFVQSLYWNVGFLRYWTLQQAPNFLLAMPVLLLSAAGLFEFGRANARHMAGLGLLPPPKPPHDAAALAAAEEEDAAAKVQELPKWRPESSPIEREAQVAALTGQAGEHRTGELRRRRGSGGTSDGGGKVSAAAAPSLRRGGTPGAHIRSGSRSAGFLAPELAVTMFPWAFSLLVAVTAMHVQVSTRFLLSSCPPLYWYMAHLWRRGTGRRPGKTAVLQAAKQEPWCATTGAAPADGFGSGAAALSSAGGEGGESSGWDSWVAVSLWRWCFVYMALGGVLFVNFLPWT</sequence>
<organism evidence="13 14">
    <name type="scientific">Chlamydomonas incerta</name>
    <dbReference type="NCBI Taxonomy" id="51695"/>
    <lineage>
        <taxon>Eukaryota</taxon>
        <taxon>Viridiplantae</taxon>
        <taxon>Chlorophyta</taxon>
        <taxon>core chlorophytes</taxon>
        <taxon>Chlorophyceae</taxon>
        <taxon>CS clade</taxon>
        <taxon>Chlamydomonadales</taxon>
        <taxon>Chlamydomonadaceae</taxon>
        <taxon>Chlamydomonas</taxon>
    </lineage>
</organism>
<evidence type="ECO:0000256" key="10">
    <source>
        <dbReference type="ARBA" id="ARBA00023136"/>
    </source>
</evidence>
<comment type="caution">
    <text evidence="11">Lacks conserved residue(s) required for the propagation of feature annotation.</text>
</comment>
<keyword evidence="7 11" id="KW-0812">Transmembrane</keyword>
<dbReference type="PANTHER" id="PTHR12468">
    <property type="entry name" value="GPI MANNOSYLTRANSFERASE 2"/>
    <property type="match status" value="1"/>
</dbReference>
<evidence type="ECO:0000256" key="6">
    <source>
        <dbReference type="ARBA" id="ARBA00022679"/>
    </source>
</evidence>
<evidence type="ECO:0000256" key="3">
    <source>
        <dbReference type="ARBA" id="ARBA00008698"/>
    </source>
</evidence>
<feature type="transmembrane region" description="Helical" evidence="11">
    <location>
        <begin position="419"/>
        <end position="437"/>
    </location>
</feature>